<feature type="transmembrane region" description="Helical" evidence="6">
    <location>
        <begin position="234"/>
        <end position="252"/>
    </location>
</feature>
<dbReference type="InterPro" id="IPR004869">
    <property type="entry name" value="MMPL_dom"/>
</dbReference>
<feature type="transmembrane region" description="Helical" evidence="6">
    <location>
        <begin position="648"/>
        <end position="668"/>
    </location>
</feature>
<dbReference type="Proteomes" id="UP001628220">
    <property type="component" value="Unassembled WGS sequence"/>
</dbReference>
<dbReference type="InterPro" id="IPR050545">
    <property type="entry name" value="Mycobact_MmpL"/>
</dbReference>
<keyword evidence="9" id="KW-1185">Reference proteome</keyword>
<keyword evidence="4 6" id="KW-1133">Transmembrane helix</keyword>
<evidence type="ECO:0000313" key="8">
    <source>
        <dbReference type="EMBL" id="GAB1252470.1"/>
    </source>
</evidence>
<feature type="transmembrane region" description="Helical" evidence="6">
    <location>
        <begin position="674"/>
        <end position="695"/>
    </location>
</feature>
<keyword evidence="5 6" id="KW-0472">Membrane</keyword>
<dbReference type="SUPFAM" id="SSF82866">
    <property type="entry name" value="Multidrug efflux transporter AcrB transmembrane domain"/>
    <property type="match status" value="2"/>
</dbReference>
<proteinExistence type="predicted"/>
<feature type="transmembrane region" description="Helical" evidence="6">
    <location>
        <begin position="259"/>
        <end position="282"/>
    </location>
</feature>
<evidence type="ECO:0000256" key="5">
    <source>
        <dbReference type="ARBA" id="ARBA00023136"/>
    </source>
</evidence>
<keyword evidence="3 6" id="KW-0812">Transmembrane</keyword>
<organism evidence="8 9">
    <name type="scientific">Porphyromonas miyakawae</name>
    <dbReference type="NCBI Taxonomy" id="3137470"/>
    <lineage>
        <taxon>Bacteria</taxon>
        <taxon>Pseudomonadati</taxon>
        <taxon>Bacteroidota</taxon>
        <taxon>Bacteroidia</taxon>
        <taxon>Bacteroidales</taxon>
        <taxon>Porphyromonadaceae</taxon>
        <taxon>Porphyromonas</taxon>
    </lineage>
</organism>
<evidence type="ECO:0000256" key="6">
    <source>
        <dbReference type="SAM" id="Phobius"/>
    </source>
</evidence>
<feature type="transmembrane region" description="Helical" evidence="6">
    <location>
        <begin position="360"/>
        <end position="386"/>
    </location>
</feature>
<feature type="transmembrane region" description="Helical" evidence="6">
    <location>
        <begin position="332"/>
        <end position="354"/>
    </location>
</feature>
<comment type="caution">
    <text evidence="8">The sequence shown here is derived from an EMBL/GenBank/DDBJ whole genome shotgun (WGS) entry which is preliminary data.</text>
</comment>
<feature type="domain" description="SSD" evidence="7">
    <location>
        <begin position="260"/>
        <end position="386"/>
    </location>
</feature>
<feature type="transmembrane region" description="Helical" evidence="6">
    <location>
        <begin position="415"/>
        <end position="435"/>
    </location>
</feature>
<dbReference type="EMBL" id="BAAFSF010000004">
    <property type="protein sequence ID" value="GAB1252470.1"/>
    <property type="molecule type" value="Genomic_DNA"/>
</dbReference>
<reference evidence="8 9" key="1">
    <citation type="journal article" date="2025" name="Int. J. Syst. Evol. Microbiol.">
        <title>Desulfovibrio falkowii sp. nov., Porphyromonas miyakawae sp. nov., Mediterraneibacter flintii sp. nov. and Owariibacterium komagatae gen. nov., sp. nov., isolated from human faeces.</title>
        <authorList>
            <person name="Hamaguchi T."/>
            <person name="Ohara M."/>
            <person name="Hisatomi A."/>
            <person name="Sekiguchi K."/>
            <person name="Takeda J.I."/>
            <person name="Ueyama J."/>
            <person name="Ito M."/>
            <person name="Nishiwaki H."/>
            <person name="Ogi T."/>
            <person name="Hirayama M."/>
            <person name="Ohkuma M."/>
            <person name="Sakamoto M."/>
            <person name="Ohno K."/>
        </authorList>
    </citation>
    <scope>NUCLEOTIDE SEQUENCE [LARGE SCALE GENOMIC DNA]</scope>
    <source>
        <strain evidence="8 9">13CB11C</strain>
    </source>
</reference>
<name>A0ABQ0E433_9PORP</name>
<dbReference type="Gene3D" id="1.20.1640.10">
    <property type="entry name" value="Multidrug efflux transporter AcrB transmembrane domain"/>
    <property type="match status" value="2"/>
</dbReference>
<dbReference type="InterPro" id="IPR000731">
    <property type="entry name" value="SSD"/>
</dbReference>
<feature type="transmembrane region" description="Helical" evidence="6">
    <location>
        <begin position="716"/>
        <end position="737"/>
    </location>
</feature>
<gene>
    <name evidence="8" type="ORF">Tsumi_15760</name>
</gene>
<evidence type="ECO:0000259" key="7">
    <source>
        <dbReference type="PROSITE" id="PS50156"/>
    </source>
</evidence>
<dbReference type="PROSITE" id="PS50156">
    <property type="entry name" value="SSD"/>
    <property type="match status" value="1"/>
</dbReference>
<evidence type="ECO:0000313" key="9">
    <source>
        <dbReference type="Proteomes" id="UP001628220"/>
    </source>
</evidence>
<sequence length="796" mass="89214">MKIERINNWFALRGKRMMRNRWVVLGGFILILAIGVSGLRYFKVSASWEDYFLEDDPMLVKTEEFKEIFGNDNFAAVLTRCDNSFTKDNLELIRELTNEMVDSLSYADKITSLTDIEFMMGGEDGIAIEQIVPDTIPTDPKQLEEIRRKAYMKPHVAERLISKDGTLSWIILKLRTFPEDSVWNKGKNPVSPEVLTGNELDHIITKDKYKALHPKGTGLPYVTAMKMKWIGTEMPRVMGIATLVSILILLLVTRSFRGVIVPLLTAISSIIVVYGVLGYVGMTIDSGMVMIPMLLVFAVSIAYNIHVYSYFKRRFLIHGIRKQAVEETVGEMGWPVLFSALTTFASLLSFLAIPMQPMRFIGIASSSCVMLSFLFTITLMPILLSFGKDGKPHPKVQETGGRWMNQKLESLGKSVLRHGTLILWLTGIISVVLIYQLTKIETAFDVERTMGRKIDYVNNLLEVGESELGSVYTYDVMIDFPEDGLAKSPTMLLQLDSLAQHAGGYKLTKRTTSVLNILKDLNQTLHDGNPSYYTIPHNPDEVAQLLLLYENAGGSEAEYWIDYDYRRLRLMVEMNSYDSGETERELNDIIAYAQKLFPNAAVTTVGSIPQFTVMMQYIARGQMVSFAISLLIIGILMMIVFGSVRIGLVGLIPNITPALVVGGLMGWLGYPLDMMTGTIMPMILGLAVDDTIHFINHSHLEFDRKGNYRNAILRSFHTIGTPIVLTSVVICANFAVYTTSEGLSFVHMGILSVAGILSALLADLFVTPILIQKFRLFGKETNTIKRPNKQTNIIES</sequence>
<dbReference type="PANTHER" id="PTHR33406">
    <property type="entry name" value="MEMBRANE PROTEIN MJ1562-RELATED"/>
    <property type="match status" value="1"/>
</dbReference>
<evidence type="ECO:0000256" key="2">
    <source>
        <dbReference type="ARBA" id="ARBA00022475"/>
    </source>
</evidence>
<feature type="transmembrane region" description="Helical" evidence="6">
    <location>
        <begin position="288"/>
        <end position="311"/>
    </location>
</feature>
<evidence type="ECO:0000256" key="1">
    <source>
        <dbReference type="ARBA" id="ARBA00004651"/>
    </source>
</evidence>
<evidence type="ECO:0000256" key="3">
    <source>
        <dbReference type="ARBA" id="ARBA00022692"/>
    </source>
</evidence>
<protein>
    <submittedName>
        <fullName evidence="8">MMPL family transporter</fullName>
    </submittedName>
</protein>
<evidence type="ECO:0000256" key="4">
    <source>
        <dbReference type="ARBA" id="ARBA00022989"/>
    </source>
</evidence>
<feature type="transmembrane region" description="Helical" evidence="6">
    <location>
        <begin position="623"/>
        <end position="641"/>
    </location>
</feature>
<accession>A0ABQ0E433</accession>
<feature type="transmembrane region" description="Helical" evidence="6">
    <location>
        <begin position="749"/>
        <end position="771"/>
    </location>
</feature>
<dbReference type="RefSeq" id="WP_411916211.1">
    <property type="nucleotide sequence ID" value="NZ_BAAFSF010000004.1"/>
</dbReference>
<keyword evidence="2" id="KW-1003">Cell membrane</keyword>
<comment type="subcellular location">
    <subcellularLocation>
        <location evidence="1">Cell membrane</location>
        <topology evidence="1">Multi-pass membrane protein</topology>
    </subcellularLocation>
</comment>
<dbReference type="Pfam" id="PF03176">
    <property type="entry name" value="MMPL"/>
    <property type="match status" value="2"/>
</dbReference>
<dbReference type="PANTHER" id="PTHR33406:SF12">
    <property type="entry name" value="BLR2997 PROTEIN"/>
    <property type="match status" value="1"/>
</dbReference>